<feature type="domain" description="Leucine-rich repeat-containing N-terminal plant-type" evidence="11">
    <location>
        <begin position="34"/>
        <end position="60"/>
    </location>
</feature>
<evidence type="ECO:0000256" key="6">
    <source>
        <dbReference type="ARBA" id="ARBA00022989"/>
    </source>
</evidence>
<proteinExistence type="predicted"/>
<evidence type="ECO:0000256" key="2">
    <source>
        <dbReference type="ARBA" id="ARBA00022614"/>
    </source>
</evidence>
<protein>
    <recommendedName>
        <fullName evidence="11">Leucine-rich repeat-containing N-terminal plant-type domain-containing protein</fullName>
    </recommendedName>
</protein>
<gene>
    <name evidence="12" type="ORF">Dsin_018253</name>
</gene>
<keyword evidence="4 10" id="KW-0732">Signal</keyword>
<evidence type="ECO:0000256" key="1">
    <source>
        <dbReference type="ARBA" id="ARBA00004167"/>
    </source>
</evidence>
<feature type="chain" id="PRO_5042024657" description="Leucine-rich repeat-containing N-terminal plant-type domain-containing protein" evidence="10">
    <location>
        <begin position="25"/>
        <end position="214"/>
    </location>
</feature>
<dbReference type="InterPro" id="IPR052422">
    <property type="entry name" value="Auxin_Ser/Thr_Kinase"/>
</dbReference>
<reference evidence="12" key="1">
    <citation type="journal article" date="2023" name="Plant J.">
        <title>Genome sequences and population genomics provide insights into the demographic history, inbreeding, and mutation load of two 'living fossil' tree species of Dipteronia.</title>
        <authorList>
            <person name="Feng Y."/>
            <person name="Comes H.P."/>
            <person name="Chen J."/>
            <person name="Zhu S."/>
            <person name="Lu R."/>
            <person name="Zhang X."/>
            <person name="Li P."/>
            <person name="Qiu J."/>
            <person name="Olsen K.M."/>
            <person name="Qiu Y."/>
        </authorList>
    </citation>
    <scope>NUCLEOTIDE SEQUENCE</scope>
    <source>
        <strain evidence="12">NBL</strain>
    </source>
</reference>
<sequence>MKKLHHVVVYVSVLLYLTVISVESQSCASLDTSALKASLGNPESLGWSDPDPCKWVHVMCFNNLVTDIQIGSYNLKGTLPPDLNNLAFLKKLQVMKNQLSGPLPFISRSKALQQFIVNGNNFPFISSYFFTGTIPDLLELSNLNFGLRCKWLSGIVPSSLVNRPKLAIPNLTDNYLQGITPKFDTTKVEVDMIVESNYFWLDEPGVAFDPRVDL</sequence>
<dbReference type="SUPFAM" id="SSF52058">
    <property type="entry name" value="L domain-like"/>
    <property type="match status" value="1"/>
</dbReference>
<keyword evidence="8" id="KW-0675">Receptor</keyword>
<comment type="subcellular location">
    <subcellularLocation>
        <location evidence="1">Membrane</location>
        <topology evidence="1">Single-pass membrane protein</topology>
    </subcellularLocation>
</comment>
<dbReference type="EMBL" id="JANJYJ010000006">
    <property type="protein sequence ID" value="KAK3204207.1"/>
    <property type="molecule type" value="Genomic_DNA"/>
</dbReference>
<dbReference type="AlphaFoldDB" id="A0AAE0E1G6"/>
<evidence type="ECO:0000313" key="12">
    <source>
        <dbReference type="EMBL" id="KAK3204207.1"/>
    </source>
</evidence>
<evidence type="ECO:0000256" key="9">
    <source>
        <dbReference type="ARBA" id="ARBA00023180"/>
    </source>
</evidence>
<dbReference type="PANTHER" id="PTHR47986:SF34">
    <property type="entry name" value="RECEPTOR-LIKE KINASE TMK2"/>
    <property type="match status" value="1"/>
</dbReference>
<keyword evidence="13" id="KW-1185">Reference proteome</keyword>
<keyword evidence="3" id="KW-0812">Transmembrane</keyword>
<evidence type="ECO:0000256" key="8">
    <source>
        <dbReference type="ARBA" id="ARBA00023170"/>
    </source>
</evidence>
<keyword evidence="7" id="KW-0472">Membrane</keyword>
<dbReference type="InterPro" id="IPR032675">
    <property type="entry name" value="LRR_dom_sf"/>
</dbReference>
<name>A0AAE0E1G6_9ROSI</name>
<dbReference type="GO" id="GO:0016020">
    <property type="term" value="C:membrane"/>
    <property type="evidence" value="ECO:0007669"/>
    <property type="project" value="UniProtKB-SubCell"/>
</dbReference>
<keyword evidence="6" id="KW-1133">Transmembrane helix</keyword>
<dbReference type="PANTHER" id="PTHR47986">
    <property type="entry name" value="OSJNBA0070M12.3 PROTEIN"/>
    <property type="match status" value="1"/>
</dbReference>
<evidence type="ECO:0000256" key="3">
    <source>
        <dbReference type="ARBA" id="ARBA00022692"/>
    </source>
</evidence>
<feature type="signal peptide" evidence="10">
    <location>
        <begin position="1"/>
        <end position="24"/>
    </location>
</feature>
<evidence type="ECO:0000256" key="5">
    <source>
        <dbReference type="ARBA" id="ARBA00022737"/>
    </source>
</evidence>
<comment type="caution">
    <text evidence="12">The sequence shown here is derived from an EMBL/GenBank/DDBJ whole genome shotgun (WGS) entry which is preliminary data.</text>
</comment>
<evidence type="ECO:0000256" key="10">
    <source>
        <dbReference type="SAM" id="SignalP"/>
    </source>
</evidence>
<keyword evidence="5" id="KW-0677">Repeat</keyword>
<keyword evidence="2" id="KW-0433">Leucine-rich repeat</keyword>
<keyword evidence="9" id="KW-0325">Glycoprotein</keyword>
<dbReference type="Proteomes" id="UP001281410">
    <property type="component" value="Unassembled WGS sequence"/>
</dbReference>
<accession>A0AAE0E1G6</accession>
<evidence type="ECO:0000256" key="4">
    <source>
        <dbReference type="ARBA" id="ARBA00022729"/>
    </source>
</evidence>
<dbReference type="Gene3D" id="3.80.10.10">
    <property type="entry name" value="Ribonuclease Inhibitor"/>
    <property type="match status" value="1"/>
</dbReference>
<organism evidence="12 13">
    <name type="scientific">Dipteronia sinensis</name>
    <dbReference type="NCBI Taxonomy" id="43782"/>
    <lineage>
        <taxon>Eukaryota</taxon>
        <taxon>Viridiplantae</taxon>
        <taxon>Streptophyta</taxon>
        <taxon>Embryophyta</taxon>
        <taxon>Tracheophyta</taxon>
        <taxon>Spermatophyta</taxon>
        <taxon>Magnoliopsida</taxon>
        <taxon>eudicotyledons</taxon>
        <taxon>Gunneridae</taxon>
        <taxon>Pentapetalae</taxon>
        <taxon>rosids</taxon>
        <taxon>malvids</taxon>
        <taxon>Sapindales</taxon>
        <taxon>Sapindaceae</taxon>
        <taxon>Hippocastanoideae</taxon>
        <taxon>Acereae</taxon>
        <taxon>Dipteronia</taxon>
    </lineage>
</organism>
<dbReference type="Pfam" id="PF08263">
    <property type="entry name" value="LRRNT_2"/>
    <property type="match status" value="1"/>
</dbReference>
<evidence type="ECO:0000259" key="11">
    <source>
        <dbReference type="Pfam" id="PF08263"/>
    </source>
</evidence>
<dbReference type="InterPro" id="IPR013210">
    <property type="entry name" value="LRR_N_plant-typ"/>
</dbReference>
<evidence type="ECO:0000256" key="7">
    <source>
        <dbReference type="ARBA" id="ARBA00023136"/>
    </source>
</evidence>
<evidence type="ECO:0000313" key="13">
    <source>
        <dbReference type="Proteomes" id="UP001281410"/>
    </source>
</evidence>